<dbReference type="Proteomes" id="UP001139447">
    <property type="component" value="Unassembled WGS sequence"/>
</dbReference>
<gene>
    <name evidence="2" type="ORF">MMF98_23540</name>
</gene>
<keyword evidence="3" id="KW-1185">Reference proteome</keyword>
<evidence type="ECO:0000256" key="1">
    <source>
        <dbReference type="SAM" id="MobiDB-lite"/>
    </source>
</evidence>
<evidence type="ECO:0000313" key="2">
    <source>
        <dbReference type="EMBL" id="MCJ0766192.1"/>
    </source>
</evidence>
<sequence length="244" mass="26477">MMKILIILLALTVGVVPEFWPKLQEWRLQRLFLSDEITQAARCVVALEHVFPGSGADEGWGQEARLLHRSALDRAFEQYGDELQGASGDLSIARYLRFSSNRIWLYQMLAMNQARQELGLGTGRLNGALAKSWLLSPTCQVARRNALSKGRGPAAGLDVRPESKASAGDGQAVGDVVVPAPQGCDYEYGQKLQAVGLVPRKVSVHGPDDGDFAGWGCAYRIQPAPGTAVKPNSVVTFRSAWETG</sequence>
<protein>
    <submittedName>
        <fullName evidence="2">Uncharacterized protein</fullName>
    </submittedName>
</protein>
<reference evidence="2" key="1">
    <citation type="submission" date="2022-03" db="EMBL/GenBank/DDBJ databases">
        <authorList>
            <person name="Woo C.Y."/>
        </authorList>
    </citation>
    <scope>NUCLEOTIDE SEQUENCE</scope>
    <source>
        <strain evidence="2">CYS-02</strain>
    </source>
</reference>
<dbReference type="AlphaFoldDB" id="A0A9X2AS48"/>
<dbReference type="RefSeq" id="WP_243309789.1">
    <property type="nucleotide sequence ID" value="NZ_JALGBI010000004.1"/>
</dbReference>
<organism evidence="2 3">
    <name type="scientific">Variovorax terrae</name>
    <dbReference type="NCBI Taxonomy" id="2923278"/>
    <lineage>
        <taxon>Bacteria</taxon>
        <taxon>Pseudomonadati</taxon>
        <taxon>Pseudomonadota</taxon>
        <taxon>Betaproteobacteria</taxon>
        <taxon>Burkholderiales</taxon>
        <taxon>Comamonadaceae</taxon>
        <taxon>Variovorax</taxon>
    </lineage>
</organism>
<feature type="region of interest" description="Disordered" evidence="1">
    <location>
        <begin position="149"/>
        <end position="170"/>
    </location>
</feature>
<accession>A0A9X2AS48</accession>
<dbReference type="EMBL" id="JALGBI010000004">
    <property type="protein sequence ID" value="MCJ0766192.1"/>
    <property type="molecule type" value="Genomic_DNA"/>
</dbReference>
<proteinExistence type="predicted"/>
<comment type="caution">
    <text evidence="2">The sequence shown here is derived from an EMBL/GenBank/DDBJ whole genome shotgun (WGS) entry which is preliminary data.</text>
</comment>
<name>A0A9X2AS48_9BURK</name>
<evidence type="ECO:0000313" key="3">
    <source>
        <dbReference type="Proteomes" id="UP001139447"/>
    </source>
</evidence>